<reference evidence="5" key="1">
    <citation type="submission" date="2019-05" db="EMBL/GenBank/DDBJ databases">
        <title>Prevotella brunnea sp. nov., isolated from a wound of a patient.</title>
        <authorList>
            <person name="Buhl M."/>
        </authorList>
    </citation>
    <scope>NUCLEOTIDE SEQUENCE [LARGE SCALE GENOMIC DNA]</scope>
    <source>
        <strain evidence="5">A2672</strain>
    </source>
</reference>
<accession>A0A5C8GLG9</accession>
<evidence type="ECO:0000313" key="5">
    <source>
        <dbReference type="Proteomes" id="UP000321612"/>
    </source>
</evidence>
<comment type="caution">
    <text evidence="4">The sequence shown here is derived from an EMBL/GenBank/DDBJ whole genome shotgun (WGS) entry which is preliminary data.</text>
</comment>
<proteinExistence type="predicted"/>
<dbReference type="AlphaFoldDB" id="A0A5C8GLG9"/>
<feature type="transmembrane region" description="Helical" evidence="2">
    <location>
        <begin position="109"/>
        <end position="127"/>
    </location>
</feature>
<sequence length="294" mass="32022">MEYFISIDNEKRGPYTMKELAERGLDATTLVMPVDKNAWTPAWQIDELRQILMNKSGDAAQRGTTSADKSIDEGNGGGQPTEEMPFVDATPVAIPESTEPKKNRKSSHGCLLGFFIGFIALMTLLVLTCPTTQDHKDALSDVVSSTVSDAAQATDSSPEDEWLEKAFHTISDAFMGKVISAAIDNLVTVDNYFVCSVGKVNYDNKEHIVSFGILKHIFTIDKKDLREAADKYYKTAESKMKEDLQKKAEQVLKDSVIDPAANTIKGMLGSAIDDILGELGVSQGGDAADETDSI</sequence>
<dbReference type="InterPro" id="IPR025640">
    <property type="entry name" value="GYF_2"/>
</dbReference>
<feature type="domain" description="GYF" evidence="3">
    <location>
        <begin position="3"/>
        <end position="48"/>
    </location>
</feature>
<gene>
    <name evidence="4" type="ORF">ETF27_01910</name>
</gene>
<protein>
    <submittedName>
        <fullName evidence="4">DUF4359 domain-containing protein</fullName>
    </submittedName>
</protein>
<organism evidence="4 5">
    <name type="scientific">Prevotella brunnea</name>
    <dbReference type="NCBI Taxonomy" id="2508867"/>
    <lineage>
        <taxon>Bacteria</taxon>
        <taxon>Pseudomonadati</taxon>
        <taxon>Bacteroidota</taxon>
        <taxon>Bacteroidia</taxon>
        <taxon>Bacteroidales</taxon>
        <taxon>Prevotellaceae</taxon>
        <taxon>Prevotella</taxon>
    </lineage>
</organism>
<dbReference type="Proteomes" id="UP000321612">
    <property type="component" value="Unassembled WGS sequence"/>
</dbReference>
<feature type="region of interest" description="Disordered" evidence="1">
    <location>
        <begin position="58"/>
        <end position="85"/>
    </location>
</feature>
<evidence type="ECO:0000256" key="2">
    <source>
        <dbReference type="SAM" id="Phobius"/>
    </source>
</evidence>
<evidence type="ECO:0000256" key="1">
    <source>
        <dbReference type="SAM" id="MobiDB-lite"/>
    </source>
</evidence>
<keyword evidence="2" id="KW-0472">Membrane</keyword>
<dbReference type="RefSeq" id="WP_130830424.1">
    <property type="nucleotide sequence ID" value="NZ_SDIK01000013.1"/>
</dbReference>
<keyword evidence="5" id="KW-1185">Reference proteome</keyword>
<dbReference type="OrthoDB" id="9815705at2"/>
<keyword evidence="2" id="KW-1133">Transmembrane helix</keyword>
<evidence type="ECO:0000259" key="3">
    <source>
        <dbReference type="Pfam" id="PF14237"/>
    </source>
</evidence>
<dbReference type="EMBL" id="SDIK01000013">
    <property type="protein sequence ID" value="TXJ63023.1"/>
    <property type="molecule type" value="Genomic_DNA"/>
</dbReference>
<evidence type="ECO:0000313" key="4">
    <source>
        <dbReference type="EMBL" id="TXJ63023.1"/>
    </source>
</evidence>
<name>A0A5C8GLG9_9BACT</name>
<keyword evidence="2" id="KW-0812">Transmembrane</keyword>
<dbReference type="Pfam" id="PF14237">
    <property type="entry name" value="GYF_2"/>
    <property type="match status" value="1"/>
</dbReference>